<reference evidence="1 2" key="1">
    <citation type="submission" date="2021-06" db="EMBL/GenBank/DDBJ databases">
        <authorList>
            <person name="Palmer J.M."/>
        </authorList>
    </citation>
    <scope>NUCLEOTIDE SEQUENCE [LARGE SCALE GENOMIC DNA]</scope>
    <source>
        <strain evidence="1 2">AS_MEX2019</strain>
        <tissue evidence="1">Muscle</tissue>
    </source>
</reference>
<gene>
    <name evidence="1" type="ORF">AMECASPLE_021480</name>
</gene>
<keyword evidence="2" id="KW-1185">Reference proteome</keyword>
<proteinExistence type="predicted"/>
<evidence type="ECO:0000313" key="1">
    <source>
        <dbReference type="EMBL" id="MEQ2307758.1"/>
    </source>
</evidence>
<evidence type="ECO:0000313" key="2">
    <source>
        <dbReference type="Proteomes" id="UP001469553"/>
    </source>
</evidence>
<name>A0ABV0ZR46_9TELE</name>
<organism evidence="1 2">
    <name type="scientific">Ameca splendens</name>
    <dbReference type="NCBI Taxonomy" id="208324"/>
    <lineage>
        <taxon>Eukaryota</taxon>
        <taxon>Metazoa</taxon>
        <taxon>Chordata</taxon>
        <taxon>Craniata</taxon>
        <taxon>Vertebrata</taxon>
        <taxon>Euteleostomi</taxon>
        <taxon>Actinopterygii</taxon>
        <taxon>Neopterygii</taxon>
        <taxon>Teleostei</taxon>
        <taxon>Neoteleostei</taxon>
        <taxon>Acanthomorphata</taxon>
        <taxon>Ovalentaria</taxon>
        <taxon>Atherinomorphae</taxon>
        <taxon>Cyprinodontiformes</taxon>
        <taxon>Goodeidae</taxon>
        <taxon>Ameca</taxon>
    </lineage>
</organism>
<dbReference type="EMBL" id="JAHRIP010067686">
    <property type="protein sequence ID" value="MEQ2307758.1"/>
    <property type="molecule type" value="Genomic_DNA"/>
</dbReference>
<sequence>MHFILKSSRKVCTGVLVSKSMVVGPNTEDNQERCKRFPLTWKSGSRGSPALYEREAGYTLDRSPIHRRGIVSQEVWQDYPNYKKCNIVFGVLGDAGTYDTNNFNTFS</sequence>
<dbReference type="Proteomes" id="UP001469553">
    <property type="component" value="Unassembled WGS sequence"/>
</dbReference>
<accession>A0ABV0ZR46</accession>
<protein>
    <submittedName>
        <fullName evidence="1">Uncharacterized protein</fullName>
    </submittedName>
</protein>
<comment type="caution">
    <text evidence="1">The sequence shown here is derived from an EMBL/GenBank/DDBJ whole genome shotgun (WGS) entry which is preliminary data.</text>
</comment>